<dbReference type="SUPFAM" id="SSF52540">
    <property type="entry name" value="P-loop containing nucleoside triphosphate hydrolases"/>
    <property type="match status" value="1"/>
</dbReference>
<feature type="compositionally biased region" description="Basic and acidic residues" evidence="1">
    <location>
        <begin position="84"/>
        <end position="95"/>
    </location>
</feature>
<feature type="region of interest" description="Disordered" evidence="1">
    <location>
        <begin position="1016"/>
        <end position="1035"/>
    </location>
</feature>
<dbReference type="InterPro" id="IPR047738">
    <property type="entry name" value="SAV_2336-like_N"/>
</dbReference>
<evidence type="ECO:0000313" key="3">
    <source>
        <dbReference type="EMBL" id="NKE59962.1"/>
    </source>
</evidence>
<dbReference type="NCBIfam" id="NF040586">
    <property type="entry name" value="FxSxx_TPR"/>
    <property type="match status" value="1"/>
</dbReference>
<feature type="compositionally biased region" description="Basic and acidic residues" evidence="1">
    <location>
        <begin position="1026"/>
        <end position="1035"/>
    </location>
</feature>
<feature type="compositionally biased region" description="Polar residues" evidence="1">
    <location>
        <begin position="613"/>
        <end position="624"/>
    </location>
</feature>
<dbReference type="Gene3D" id="3.40.50.300">
    <property type="entry name" value="P-loop containing nucleotide triphosphate hydrolases"/>
    <property type="match status" value="1"/>
</dbReference>
<evidence type="ECO:0000259" key="2">
    <source>
        <dbReference type="Pfam" id="PF00931"/>
    </source>
</evidence>
<dbReference type="EMBL" id="VSRL01000102">
    <property type="protein sequence ID" value="NKE59962.1"/>
    <property type="molecule type" value="Genomic_DNA"/>
</dbReference>
<feature type="region of interest" description="Disordered" evidence="1">
    <location>
        <begin position="609"/>
        <end position="651"/>
    </location>
</feature>
<organism evidence="3 4">
    <name type="scientific">Lentzea indica</name>
    <dbReference type="NCBI Taxonomy" id="2604800"/>
    <lineage>
        <taxon>Bacteria</taxon>
        <taxon>Bacillati</taxon>
        <taxon>Actinomycetota</taxon>
        <taxon>Actinomycetes</taxon>
        <taxon>Pseudonocardiales</taxon>
        <taxon>Pseudonocardiaceae</taxon>
        <taxon>Lentzea</taxon>
    </lineage>
</organism>
<evidence type="ECO:0000256" key="1">
    <source>
        <dbReference type="SAM" id="MobiDB-lite"/>
    </source>
</evidence>
<dbReference type="PANTHER" id="PTHR35205:SF1">
    <property type="entry name" value="ZU5 DOMAIN-CONTAINING PROTEIN"/>
    <property type="match status" value="1"/>
</dbReference>
<comment type="caution">
    <text evidence="3">The sequence shown here is derived from an EMBL/GenBank/DDBJ whole genome shotgun (WGS) entry which is preliminary data.</text>
</comment>
<dbReference type="NCBIfam" id="NF041121">
    <property type="entry name" value="SAV_2336_NTERM"/>
    <property type="match status" value="1"/>
</dbReference>
<protein>
    <recommendedName>
        <fullName evidence="2">NB-ARC domain-containing protein</fullName>
    </recommendedName>
</protein>
<feature type="region of interest" description="Disordered" evidence="1">
    <location>
        <begin position="1"/>
        <end position="30"/>
    </location>
</feature>
<dbReference type="Pfam" id="PF00931">
    <property type="entry name" value="NB-ARC"/>
    <property type="match status" value="1"/>
</dbReference>
<feature type="domain" description="NB-ARC" evidence="2">
    <location>
        <begin position="663"/>
        <end position="819"/>
    </location>
</feature>
<proteinExistence type="predicted"/>
<evidence type="ECO:0000313" key="4">
    <source>
        <dbReference type="Proteomes" id="UP001515943"/>
    </source>
</evidence>
<feature type="compositionally biased region" description="Basic and acidic residues" evidence="1">
    <location>
        <begin position="54"/>
        <end position="72"/>
    </location>
</feature>
<keyword evidence="4" id="KW-1185">Reference proteome</keyword>
<feature type="compositionally biased region" description="Polar residues" evidence="1">
    <location>
        <begin position="573"/>
        <end position="585"/>
    </location>
</feature>
<feature type="compositionally biased region" description="Basic and acidic residues" evidence="1">
    <location>
        <begin position="18"/>
        <end position="27"/>
    </location>
</feature>
<name>A0ABX1FMZ2_9PSEU</name>
<dbReference type="InterPro" id="IPR002182">
    <property type="entry name" value="NB-ARC"/>
</dbReference>
<sequence>MGTPSGAPGPPGGRGRTHTAETAHPDNPELVIDGLDWAELGDIVWLASAVQSTRPERPAPEEVKPEHLEPEHVQQPPADVADPGLERELPDREAPPVDAPEPAVSAPPDEPARADFAAVPEFLSPSDNGDHTSSAPPIDSLECFRALRPLKREMRSWRDDAMVLDEESTADQVAQTGRWWPVTRPRMERWLDLTLVVDRSPLMALWQSQVAAFTEMLSRLGAFRTIQIRLLEVVQNPDGSTVPMLRGGTAETPPRNPAEIVDASGRRVVLLLTDGVGDTWRPDVLLPMLAMWGRTMPVSVVHLLPQWLWERGRVRTHRLEVSVHGAMKPNNLWIFDLPDAWLEPDPASLTRHDTVLVPVIEMRPRWLRWWSSLITDESPGPGTGAVLLATRDAPTVQAKLLPAQDHMRQFRTRASPPALRLATLLAAIPAHLDIAQSIRQRFVPEAGTEHLGELLLHELLYPAGPEDHEFIRDSTAFAFPEAVRELLLSGARRSETAGVVQAAAAEFSDRLPVLARLRDAIADPHNTPDPEPTNTNPADVELERAVMRALSGPYLSRASRLQKVVPHGTSVSLASESIRGSVSRTASEDMPELAERPSYYAATPTMDAHLTRPSYSTTPYSPVDSSADHALPGPHTFHKRQTDDPPPVWGNVPPRNPNFTGREEVLGQLSKRLTAGGTTAVLPSALHGMGGIGKTQMATEYIYRHSQDYDLIWWIEAARATQIRASLTDLGRQLGLPGAAESNTEVPPVREALRLGRLFRRWLLIFDAAESSEEVLPSIPTNGPGEVLITSRNPDWVGVARPLELAVFEREESIELLGKRGLGDLPLAVEQAAAWRAMTGMPVTEYVRLLEDSGAEIHDTSPPPAHKVSVAVAWNLLFDELQTHNAAALQLLHICAFFSTEPIPVACSPASTASRDARQMVPQEHRATDALHRPTRQVRQASAGGQSRGGLLVGLGVLPRRAARRSPRLDMVNTSLYSRQPYLPTYKLDVDTSVLSYRIAWELLFRRAPALTCADAPESVSRPARRLRETRRTDQRFCCRGTRRGSPRARWS</sequence>
<accession>A0ABX1FMZ2</accession>
<gene>
    <name evidence="3" type="ORF">FXN61_25445</name>
</gene>
<dbReference type="PANTHER" id="PTHR35205">
    <property type="entry name" value="NB-ARC AND TPR DOMAIN PROTEIN"/>
    <property type="match status" value="1"/>
</dbReference>
<reference evidence="3 4" key="1">
    <citation type="submission" date="2019-08" db="EMBL/GenBank/DDBJ databases">
        <title>Lentzea from Indian Himalayas.</title>
        <authorList>
            <person name="Mandal S."/>
            <person name="Mallick Gupta A."/>
            <person name="Maiti P.K."/>
            <person name="Sarkar J."/>
            <person name="Mandal S."/>
        </authorList>
    </citation>
    <scope>NUCLEOTIDE SEQUENCE [LARGE SCALE GENOMIC DNA]</scope>
    <source>
        <strain evidence="3 4">PSKA42</strain>
    </source>
</reference>
<feature type="region of interest" description="Disordered" evidence="1">
    <location>
        <begin position="573"/>
        <end position="592"/>
    </location>
</feature>
<dbReference type="Proteomes" id="UP001515943">
    <property type="component" value="Unassembled WGS sequence"/>
</dbReference>
<feature type="region of interest" description="Disordered" evidence="1">
    <location>
        <begin position="50"/>
        <end position="111"/>
    </location>
</feature>
<dbReference type="InterPro" id="IPR027417">
    <property type="entry name" value="P-loop_NTPase"/>
</dbReference>